<sequence length="51" mass="6185">MGNYESQQGVDPVRIETFRRMRKRWKFGELQDGAGLYEDFFTDTDRDPRRL</sequence>
<evidence type="ECO:0000313" key="1">
    <source>
        <dbReference type="EMBL" id="TDN46523.1"/>
    </source>
</evidence>
<dbReference type="Proteomes" id="UP000295764">
    <property type="component" value="Unassembled WGS sequence"/>
</dbReference>
<proteinExistence type="predicted"/>
<protein>
    <submittedName>
        <fullName evidence="1">Uncharacterized protein</fullName>
    </submittedName>
</protein>
<accession>A0A4R6DNW8</accession>
<organism evidence="1 2">
    <name type="scientific">Curtobacterium flaccumfaciens</name>
    <dbReference type="NCBI Taxonomy" id="2035"/>
    <lineage>
        <taxon>Bacteria</taxon>
        <taxon>Bacillati</taxon>
        <taxon>Actinomycetota</taxon>
        <taxon>Actinomycetes</taxon>
        <taxon>Micrococcales</taxon>
        <taxon>Microbacteriaceae</taxon>
        <taxon>Curtobacterium</taxon>
    </lineage>
</organism>
<name>A0A4R6DNW8_9MICO</name>
<dbReference type="AlphaFoldDB" id="A0A4R6DNW8"/>
<gene>
    <name evidence="1" type="ORF">EDF64_101389</name>
</gene>
<dbReference type="EMBL" id="SNVW01000001">
    <property type="protein sequence ID" value="TDN46523.1"/>
    <property type="molecule type" value="Genomic_DNA"/>
</dbReference>
<comment type="caution">
    <text evidence="1">The sequence shown here is derived from an EMBL/GenBank/DDBJ whole genome shotgun (WGS) entry which is preliminary data.</text>
</comment>
<reference evidence="1 2" key="1">
    <citation type="submission" date="2019-03" db="EMBL/GenBank/DDBJ databases">
        <title>Genomic analyses of the natural microbiome of Caenorhabditis elegans.</title>
        <authorList>
            <person name="Samuel B."/>
        </authorList>
    </citation>
    <scope>NUCLEOTIDE SEQUENCE [LARGE SCALE GENOMIC DNA]</scope>
    <source>
        <strain evidence="1 2">JUb65</strain>
    </source>
</reference>
<dbReference type="RefSeq" id="WP_166645557.1">
    <property type="nucleotide sequence ID" value="NZ_SNVW01000001.1"/>
</dbReference>
<evidence type="ECO:0000313" key="2">
    <source>
        <dbReference type="Proteomes" id="UP000295764"/>
    </source>
</evidence>